<keyword evidence="2" id="KW-0830">Ubiquinone</keyword>
<evidence type="ECO:0000256" key="1">
    <source>
        <dbReference type="SAM" id="Phobius"/>
    </source>
</evidence>
<gene>
    <name evidence="2" type="ORF">ACFQE1_11040</name>
</gene>
<dbReference type="Proteomes" id="UP001596328">
    <property type="component" value="Unassembled WGS sequence"/>
</dbReference>
<accession>A0ABD5RZX3</accession>
<feature type="transmembrane region" description="Helical" evidence="1">
    <location>
        <begin position="19"/>
        <end position="37"/>
    </location>
</feature>
<keyword evidence="1" id="KW-1133">Transmembrane helix</keyword>
<evidence type="ECO:0000313" key="3">
    <source>
        <dbReference type="Proteomes" id="UP001596328"/>
    </source>
</evidence>
<keyword evidence="1" id="KW-0472">Membrane</keyword>
<comment type="caution">
    <text evidence="2">The sequence shown here is derived from an EMBL/GenBank/DDBJ whole genome shotgun (WGS) entry which is preliminary data.</text>
</comment>
<keyword evidence="3" id="KW-1185">Reference proteome</keyword>
<name>A0ABD5RZX3_9EURY</name>
<sequence length="41" mass="4376">GVVAVVAARAEESELATMLLIRGSYVFLAVLVAAVWFRPLS</sequence>
<feature type="non-terminal residue" evidence="2">
    <location>
        <position position="1"/>
    </location>
</feature>
<organism evidence="2 3">
    <name type="scientific">Halobium palmae</name>
    <dbReference type="NCBI Taxonomy" id="1776492"/>
    <lineage>
        <taxon>Archaea</taxon>
        <taxon>Methanobacteriati</taxon>
        <taxon>Methanobacteriota</taxon>
        <taxon>Stenosarchaea group</taxon>
        <taxon>Halobacteria</taxon>
        <taxon>Halobacteriales</taxon>
        <taxon>Haloferacaceae</taxon>
        <taxon>Halobium</taxon>
    </lineage>
</organism>
<reference evidence="2 3" key="1">
    <citation type="journal article" date="2019" name="Int. J. Syst. Evol. Microbiol.">
        <title>The Global Catalogue of Microorganisms (GCM) 10K type strain sequencing project: providing services to taxonomists for standard genome sequencing and annotation.</title>
        <authorList>
            <consortium name="The Broad Institute Genomics Platform"/>
            <consortium name="The Broad Institute Genome Sequencing Center for Infectious Disease"/>
            <person name="Wu L."/>
            <person name="Ma J."/>
        </authorList>
    </citation>
    <scope>NUCLEOTIDE SEQUENCE [LARGE SCALE GENOMIC DNA]</scope>
    <source>
        <strain evidence="2 3">NBRC 111368</strain>
    </source>
</reference>
<protein>
    <submittedName>
        <fullName evidence="2">Ubiquinone biosynthesis protein UbiA</fullName>
    </submittedName>
</protein>
<dbReference type="AlphaFoldDB" id="A0ABD5RZX3"/>
<dbReference type="EMBL" id="JBHSWU010000314">
    <property type="protein sequence ID" value="MFC6724895.1"/>
    <property type="molecule type" value="Genomic_DNA"/>
</dbReference>
<proteinExistence type="predicted"/>
<evidence type="ECO:0000313" key="2">
    <source>
        <dbReference type="EMBL" id="MFC6724895.1"/>
    </source>
</evidence>
<keyword evidence="1" id="KW-0812">Transmembrane</keyword>